<dbReference type="PROSITE" id="PS51918">
    <property type="entry name" value="RADICAL_SAM"/>
    <property type="match status" value="1"/>
</dbReference>
<protein>
    <submittedName>
        <fullName evidence="8">Radical SAM protein</fullName>
    </submittedName>
</protein>
<evidence type="ECO:0000256" key="2">
    <source>
        <dbReference type="ARBA" id="ARBA00022485"/>
    </source>
</evidence>
<accession>A0ABS5SFP8</accession>
<dbReference type="SFLD" id="SFLDG01082">
    <property type="entry name" value="B12-binding_domain_containing"/>
    <property type="match status" value="1"/>
</dbReference>
<dbReference type="SUPFAM" id="SSF102114">
    <property type="entry name" value="Radical SAM enzymes"/>
    <property type="match status" value="1"/>
</dbReference>
<dbReference type="RefSeq" id="WP_214176193.1">
    <property type="nucleotide sequence ID" value="NZ_JAHCVK010000008.1"/>
</dbReference>
<dbReference type="InterPro" id="IPR006638">
    <property type="entry name" value="Elp3/MiaA/NifB-like_rSAM"/>
</dbReference>
<sequence>MRPIIVPFFISHQGCPHQCIFCDQTRIAGAAGELPDHEAIRSRIAAYRGTAGGNAVEVAFFGGSFTALSLVDQERLLGPLQSLRERGEVSGIRISTRPDAVDGERLAWLRRMGVYTVELGIQSMDDRVLSRAGRGHTAAQVVSACRLVKDAGMVLGAQLMPGLPGDTPATSLASLREVLALDPDFFRIYPTLVIAGTRLAELYRVGEYIPLSPADAVSLCKELLKTAFRAGVPVVRIGLQPTAELESEGGVVAGPYHPAFRQLVEGELCLDLTRKLATDLPRGSDVTIFCAPSRVADVAGQRRGNLETLRREGINVASIIADPAIPRQELRVEAGSVSRRGNLFTITSIGETHLVN</sequence>
<dbReference type="PANTHER" id="PTHR11135">
    <property type="entry name" value="HISTONE ACETYLTRANSFERASE-RELATED"/>
    <property type="match status" value="1"/>
</dbReference>
<dbReference type="InterPro" id="IPR039661">
    <property type="entry name" value="ELP3"/>
</dbReference>
<dbReference type="InterPro" id="IPR058240">
    <property type="entry name" value="rSAM_sf"/>
</dbReference>
<dbReference type="Pfam" id="PF04055">
    <property type="entry name" value="Radical_SAM"/>
    <property type="match status" value="1"/>
</dbReference>
<keyword evidence="5" id="KW-0408">Iron</keyword>
<evidence type="ECO:0000259" key="7">
    <source>
        <dbReference type="PROSITE" id="PS51918"/>
    </source>
</evidence>
<keyword evidence="3" id="KW-0949">S-adenosyl-L-methionine</keyword>
<dbReference type="Pfam" id="PF16199">
    <property type="entry name" value="Radical_SAM_C"/>
    <property type="match status" value="1"/>
</dbReference>
<dbReference type="PANTHER" id="PTHR11135:SF0">
    <property type="entry name" value="ELONGATOR COMPLEX PROTEIN 3"/>
    <property type="match status" value="1"/>
</dbReference>
<reference evidence="8 9" key="1">
    <citation type="submission" date="2021-05" db="EMBL/GenBank/DDBJ databases">
        <title>The draft genome of Geobacter luticola JCM 17780.</title>
        <authorList>
            <person name="Xu Z."/>
            <person name="Masuda Y."/>
            <person name="Itoh H."/>
            <person name="Senoo K."/>
        </authorList>
    </citation>
    <scope>NUCLEOTIDE SEQUENCE [LARGE SCALE GENOMIC DNA]</scope>
    <source>
        <strain evidence="8 9">JCM 17780</strain>
    </source>
</reference>
<dbReference type="InterPro" id="IPR007197">
    <property type="entry name" value="rSAM"/>
</dbReference>
<organism evidence="8 9">
    <name type="scientific">Geomobilimonas luticola</name>
    <dbReference type="NCBI Taxonomy" id="1114878"/>
    <lineage>
        <taxon>Bacteria</taxon>
        <taxon>Pseudomonadati</taxon>
        <taxon>Thermodesulfobacteriota</taxon>
        <taxon>Desulfuromonadia</taxon>
        <taxon>Geobacterales</taxon>
        <taxon>Geobacteraceae</taxon>
        <taxon>Geomobilimonas</taxon>
    </lineage>
</organism>
<dbReference type="SFLD" id="SFLDS00029">
    <property type="entry name" value="Radical_SAM"/>
    <property type="match status" value="1"/>
</dbReference>
<dbReference type="SFLD" id="SFLDG01086">
    <property type="entry name" value="elongater_protein-like"/>
    <property type="match status" value="1"/>
</dbReference>
<keyword evidence="9" id="KW-1185">Reference proteome</keyword>
<proteinExistence type="predicted"/>
<dbReference type="SMART" id="SM00729">
    <property type="entry name" value="Elp3"/>
    <property type="match status" value="1"/>
</dbReference>
<dbReference type="CDD" id="cd01335">
    <property type="entry name" value="Radical_SAM"/>
    <property type="match status" value="1"/>
</dbReference>
<comment type="caution">
    <text evidence="8">The sequence shown here is derived from an EMBL/GenBank/DDBJ whole genome shotgun (WGS) entry which is preliminary data.</text>
</comment>
<evidence type="ECO:0000256" key="3">
    <source>
        <dbReference type="ARBA" id="ARBA00022691"/>
    </source>
</evidence>
<evidence type="ECO:0000256" key="1">
    <source>
        <dbReference type="ARBA" id="ARBA00001966"/>
    </source>
</evidence>
<evidence type="ECO:0000256" key="4">
    <source>
        <dbReference type="ARBA" id="ARBA00022723"/>
    </source>
</evidence>
<keyword evidence="2" id="KW-0004">4Fe-4S</keyword>
<keyword evidence="4" id="KW-0479">Metal-binding</keyword>
<name>A0ABS5SFP8_9BACT</name>
<dbReference type="InterPro" id="IPR023404">
    <property type="entry name" value="rSAM_horseshoe"/>
</dbReference>
<gene>
    <name evidence="8" type="ORF">KI810_14060</name>
</gene>
<evidence type="ECO:0000313" key="9">
    <source>
        <dbReference type="Proteomes" id="UP000756860"/>
    </source>
</evidence>
<evidence type="ECO:0000256" key="6">
    <source>
        <dbReference type="ARBA" id="ARBA00023014"/>
    </source>
</evidence>
<keyword evidence="6" id="KW-0411">Iron-sulfur</keyword>
<dbReference type="InterPro" id="IPR032432">
    <property type="entry name" value="Radical_SAM_C"/>
</dbReference>
<evidence type="ECO:0000256" key="5">
    <source>
        <dbReference type="ARBA" id="ARBA00023004"/>
    </source>
</evidence>
<comment type="cofactor">
    <cofactor evidence="1">
        <name>[4Fe-4S] cluster</name>
        <dbReference type="ChEBI" id="CHEBI:49883"/>
    </cofactor>
</comment>
<dbReference type="Proteomes" id="UP000756860">
    <property type="component" value="Unassembled WGS sequence"/>
</dbReference>
<dbReference type="Gene3D" id="3.80.30.20">
    <property type="entry name" value="tm_1862 like domain"/>
    <property type="match status" value="1"/>
</dbReference>
<dbReference type="EMBL" id="JAHCVK010000008">
    <property type="protein sequence ID" value="MBT0654184.1"/>
    <property type="molecule type" value="Genomic_DNA"/>
</dbReference>
<feature type="domain" description="Radical SAM core" evidence="7">
    <location>
        <begin position="1"/>
        <end position="233"/>
    </location>
</feature>
<evidence type="ECO:0000313" key="8">
    <source>
        <dbReference type="EMBL" id="MBT0654184.1"/>
    </source>
</evidence>